<name>A0AAV8XVK9_9CUCU</name>
<protein>
    <submittedName>
        <fullName evidence="1">Uncharacterized protein</fullName>
    </submittedName>
</protein>
<evidence type="ECO:0000313" key="2">
    <source>
        <dbReference type="Proteomes" id="UP001162162"/>
    </source>
</evidence>
<keyword evidence="2" id="KW-1185">Reference proteome</keyword>
<accession>A0AAV8XVK9</accession>
<dbReference type="Gene3D" id="3.30.540.10">
    <property type="entry name" value="Fructose-1,6-Bisphosphatase, subunit A, domain 1"/>
    <property type="match status" value="1"/>
</dbReference>
<sequence>MELLKALIIVSEKAANIARVCRQNEHLFELLVQKKKVDEANPRFVEDFKTLADVLIQEMVKHDIRDQAILNAVRFQIDTVYVQFQGLSDNIRGEENNILENKLGVKICVEIKETENETANLLATILNGDQVAAALLATEVNLSEIGVWIDPIGPLRDLCGEEWLLLLFAMAHWERLTVLRKPRKLRTLPNLGHVRPGGESETIKNRYPGWDSNNAHRGIATGKTVL</sequence>
<reference evidence="1" key="1">
    <citation type="journal article" date="2023" name="Insect Mol. Biol.">
        <title>Genome sequencing provides insights into the evolution of gene families encoding plant cell wall-degrading enzymes in longhorned beetles.</title>
        <authorList>
            <person name="Shin N.R."/>
            <person name="Okamura Y."/>
            <person name="Kirsch R."/>
            <person name="Pauchet Y."/>
        </authorList>
    </citation>
    <scope>NUCLEOTIDE SEQUENCE</scope>
    <source>
        <strain evidence="1">AMC_N1</strain>
    </source>
</reference>
<evidence type="ECO:0000313" key="1">
    <source>
        <dbReference type="EMBL" id="KAJ8942293.1"/>
    </source>
</evidence>
<dbReference type="SUPFAM" id="SSF56655">
    <property type="entry name" value="Carbohydrate phosphatase"/>
    <property type="match status" value="1"/>
</dbReference>
<comment type="caution">
    <text evidence="1">The sequence shown here is derived from an EMBL/GenBank/DDBJ whole genome shotgun (WGS) entry which is preliminary data.</text>
</comment>
<organism evidence="1 2">
    <name type="scientific">Aromia moschata</name>
    <dbReference type="NCBI Taxonomy" id="1265417"/>
    <lineage>
        <taxon>Eukaryota</taxon>
        <taxon>Metazoa</taxon>
        <taxon>Ecdysozoa</taxon>
        <taxon>Arthropoda</taxon>
        <taxon>Hexapoda</taxon>
        <taxon>Insecta</taxon>
        <taxon>Pterygota</taxon>
        <taxon>Neoptera</taxon>
        <taxon>Endopterygota</taxon>
        <taxon>Coleoptera</taxon>
        <taxon>Polyphaga</taxon>
        <taxon>Cucujiformia</taxon>
        <taxon>Chrysomeloidea</taxon>
        <taxon>Cerambycidae</taxon>
        <taxon>Cerambycinae</taxon>
        <taxon>Callichromatini</taxon>
        <taxon>Aromia</taxon>
    </lineage>
</organism>
<gene>
    <name evidence="1" type="ORF">NQ318_005611</name>
</gene>
<proteinExistence type="predicted"/>
<dbReference type="EMBL" id="JAPWTK010000334">
    <property type="protein sequence ID" value="KAJ8942293.1"/>
    <property type="molecule type" value="Genomic_DNA"/>
</dbReference>
<dbReference type="Proteomes" id="UP001162162">
    <property type="component" value="Unassembled WGS sequence"/>
</dbReference>
<dbReference type="AlphaFoldDB" id="A0AAV8XVK9"/>